<organism evidence="12 13">
    <name type="scientific">Klebsiella michiganensis</name>
    <dbReference type="NCBI Taxonomy" id="1134687"/>
    <lineage>
        <taxon>Bacteria</taxon>
        <taxon>Pseudomonadati</taxon>
        <taxon>Pseudomonadota</taxon>
        <taxon>Gammaproteobacteria</taxon>
        <taxon>Enterobacterales</taxon>
        <taxon>Enterobacteriaceae</taxon>
        <taxon>Klebsiella/Raoultella group</taxon>
        <taxon>Klebsiella</taxon>
    </lineage>
</organism>
<evidence type="ECO:0000256" key="1">
    <source>
        <dbReference type="ARBA" id="ARBA00004711"/>
    </source>
</evidence>
<dbReference type="Pfam" id="PF17788">
    <property type="entry name" value="HypF_C"/>
    <property type="match status" value="1"/>
</dbReference>
<evidence type="ECO:0000259" key="11">
    <source>
        <dbReference type="PROSITE" id="PS51163"/>
    </source>
</evidence>
<keyword evidence="4" id="KW-0479">Metal-binding</keyword>
<dbReference type="SUPFAM" id="SSF53067">
    <property type="entry name" value="Actin-like ATPase domain"/>
    <property type="match status" value="1"/>
</dbReference>
<keyword evidence="12" id="KW-0808">Transferase</keyword>
<evidence type="ECO:0000256" key="6">
    <source>
        <dbReference type="ARBA" id="ARBA00022833"/>
    </source>
</evidence>
<dbReference type="SUPFAM" id="SSF55821">
    <property type="entry name" value="YrdC/RibB"/>
    <property type="match status" value="1"/>
</dbReference>
<dbReference type="InterPro" id="IPR017945">
    <property type="entry name" value="DHBP_synth_RibB-like_a/b_dom"/>
</dbReference>
<dbReference type="PANTHER" id="PTHR42959">
    <property type="entry name" value="CARBAMOYLTRANSFERASE"/>
    <property type="match status" value="1"/>
</dbReference>
<keyword evidence="5" id="KW-0863">Zinc-finger</keyword>
<dbReference type="InterPro" id="IPR004421">
    <property type="entry name" value="Carbamoyltransferase_HypF"/>
</dbReference>
<reference evidence="12 13" key="2">
    <citation type="submission" date="2018-01" db="EMBL/GenBank/DDBJ databases">
        <title>Genomic study of Klebsiella pneumoniae.</title>
        <authorList>
            <person name="Yang Y."/>
            <person name="Bicalho R."/>
        </authorList>
    </citation>
    <scope>NUCLEOTIDE SEQUENCE [LARGE SCALE GENOMIC DNA]</scope>
    <source>
        <strain evidence="12 13">A10</strain>
    </source>
</reference>
<dbReference type="GO" id="GO:0016743">
    <property type="term" value="F:carboxyl- or carbamoyltransferase activity"/>
    <property type="evidence" value="ECO:0007669"/>
    <property type="project" value="InterPro"/>
</dbReference>
<evidence type="ECO:0000256" key="7">
    <source>
        <dbReference type="ARBA" id="ARBA00048220"/>
    </source>
</evidence>
<dbReference type="AlphaFoldDB" id="A0A2J5PKX9"/>
<evidence type="ECO:0000256" key="8">
    <source>
        <dbReference type="ARBA" id="ARBA00072168"/>
    </source>
</evidence>
<dbReference type="PROSITE" id="PS51163">
    <property type="entry name" value="YRDC"/>
    <property type="match status" value="1"/>
</dbReference>
<evidence type="ECO:0000256" key="10">
    <source>
        <dbReference type="ARBA" id="ARBA00078219"/>
    </source>
</evidence>
<keyword evidence="3" id="KW-0436">Ligase</keyword>
<dbReference type="GO" id="GO:0008270">
    <property type="term" value="F:zinc ion binding"/>
    <property type="evidence" value="ECO:0007669"/>
    <property type="project" value="UniProtKB-KW"/>
</dbReference>
<evidence type="ECO:0000313" key="13">
    <source>
        <dbReference type="Proteomes" id="UP000234667"/>
    </source>
</evidence>
<evidence type="ECO:0000256" key="4">
    <source>
        <dbReference type="ARBA" id="ARBA00022723"/>
    </source>
</evidence>
<sequence>HCGPRFTIIRAMPYDRPLTSMSPFPLCPACAAEYGDPADRRFHAQPVACAECGPQLEWRGPQEHLFGEAALDATITRLLAGDIVAVKGLGGFHLLCDAGNREAVAKLRARKHRPAKPLAVMLATTAGLDEPALTLLTSPAAPIVLLEKTQVAGLCDQIAPGLAEVGGMLPSNPLQHLLSQELARPLVMTSGNLSGRPPALTNAEALADLAGIADGFLLHNREIVQRMDDSVVRQSGEMLRRARGYVPDALALPPGFHDVPPLLALGADMKNTFCLLRGDEAVLSQHFGDLDEEGVEAQWRQALRLMQEIYAFTPQRVVADAHPGYRASRWAASLMLPVDRVLHHHAHAAACLAEHRWPREGGDVIALILDGIGMGENGELWGGECLRVNYRECEHLGGLPAVALPGGDLAARQPWRNLLAHCLAFVPEWQNYADTAALRQQSWPLLARAIERGINAPQASSCGRLFDAVACALGCAPLTLSYEGEAACRLEALAATCEGVDHPVTLPWRDGKLDLATFWQQWLSWQASPAQKAWAFHDVLARGLAAMMRDCANARNIHTLAFGGGVLHNRLLTARLTFYLADFTLLFPQQLPAGDGAIALGQAVIAAARLQA</sequence>
<comment type="pathway">
    <text evidence="1">Protein modification; [NiFe] hydrogenase maturation.</text>
</comment>
<dbReference type="InterPro" id="IPR051060">
    <property type="entry name" value="Carbamoyltrans_HypF-like"/>
</dbReference>
<dbReference type="Gene3D" id="3.30.420.360">
    <property type="match status" value="1"/>
</dbReference>
<dbReference type="PANTHER" id="PTHR42959:SF1">
    <property type="entry name" value="CARBAMOYLTRANSFERASE HYPF"/>
    <property type="match status" value="1"/>
</dbReference>
<dbReference type="GO" id="GO:0003725">
    <property type="term" value="F:double-stranded RNA binding"/>
    <property type="evidence" value="ECO:0007669"/>
    <property type="project" value="InterPro"/>
</dbReference>
<dbReference type="Gene3D" id="3.30.420.40">
    <property type="match status" value="1"/>
</dbReference>
<keyword evidence="6" id="KW-0862">Zinc</keyword>
<dbReference type="Pfam" id="PF22521">
    <property type="entry name" value="HypF_C_2"/>
    <property type="match status" value="1"/>
</dbReference>
<dbReference type="FunFam" id="3.30.420.40:FF:000124">
    <property type="entry name" value="Carbamoyltransferase HypF"/>
    <property type="match status" value="1"/>
</dbReference>
<evidence type="ECO:0000256" key="2">
    <source>
        <dbReference type="ARBA" id="ARBA00008097"/>
    </source>
</evidence>
<dbReference type="InterPro" id="IPR011125">
    <property type="entry name" value="Znf_HypF"/>
</dbReference>
<dbReference type="GO" id="GO:0051604">
    <property type="term" value="P:protein maturation"/>
    <property type="evidence" value="ECO:0007669"/>
    <property type="project" value="TreeGrafter"/>
</dbReference>
<evidence type="ECO:0000256" key="3">
    <source>
        <dbReference type="ARBA" id="ARBA00022598"/>
    </source>
</evidence>
<reference evidence="12 13" key="1">
    <citation type="submission" date="2017-11" db="EMBL/GenBank/DDBJ databases">
        <authorList>
            <person name="Han C.G."/>
        </authorList>
    </citation>
    <scope>NUCLEOTIDE SEQUENCE [LARGE SCALE GENOMIC DNA]</scope>
    <source>
        <strain evidence="12 13">A10</strain>
    </source>
</reference>
<dbReference type="Proteomes" id="UP000234667">
    <property type="component" value="Unassembled WGS sequence"/>
</dbReference>
<dbReference type="InterPro" id="IPR055128">
    <property type="entry name" value="HypF_C_2"/>
</dbReference>
<dbReference type="NCBIfam" id="TIGR00143">
    <property type="entry name" value="hypF"/>
    <property type="match status" value="1"/>
</dbReference>
<dbReference type="Pfam" id="PF01300">
    <property type="entry name" value="Sua5_yciO_yrdC"/>
    <property type="match status" value="1"/>
</dbReference>
<dbReference type="EMBL" id="PIDR01000745">
    <property type="protein sequence ID" value="PLO66380.1"/>
    <property type="molecule type" value="Genomic_DNA"/>
</dbReference>
<dbReference type="Pfam" id="PF07503">
    <property type="entry name" value="zf-HYPF"/>
    <property type="match status" value="1"/>
</dbReference>
<comment type="caution">
    <text evidence="12">The sequence shown here is derived from an EMBL/GenBank/DDBJ whole genome shotgun (WGS) entry which is preliminary data.</text>
</comment>
<gene>
    <name evidence="12" type="primary">hypF</name>
    <name evidence="12" type="ORF">CWN49_21090</name>
</gene>
<comment type="similarity">
    <text evidence="2">Belongs to the carbamoyltransferase HypF family.</text>
</comment>
<dbReference type="InterPro" id="IPR043129">
    <property type="entry name" value="ATPase_NBD"/>
</dbReference>
<accession>A0A2J5PKX9</accession>
<feature type="domain" description="YrdC-like" evidence="11">
    <location>
        <begin position="68"/>
        <end position="244"/>
    </location>
</feature>
<name>A0A2J5PKX9_9ENTR</name>
<comment type="catalytic activity">
    <reaction evidence="7">
        <text>C-terminal L-cysteinyl-[HypE protein] + carbamoyl phosphate + ATP + H2O = C-terminal S-carboxamide-L-cysteinyl-[HypE protein] + AMP + phosphate + diphosphate + H(+)</text>
        <dbReference type="Rhea" id="RHEA:55636"/>
        <dbReference type="Rhea" id="RHEA-COMP:14247"/>
        <dbReference type="Rhea" id="RHEA-COMP:14392"/>
        <dbReference type="ChEBI" id="CHEBI:15377"/>
        <dbReference type="ChEBI" id="CHEBI:15378"/>
        <dbReference type="ChEBI" id="CHEBI:30616"/>
        <dbReference type="ChEBI" id="CHEBI:33019"/>
        <dbReference type="ChEBI" id="CHEBI:43474"/>
        <dbReference type="ChEBI" id="CHEBI:58228"/>
        <dbReference type="ChEBI" id="CHEBI:76913"/>
        <dbReference type="ChEBI" id="CHEBI:139126"/>
        <dbReference type="ChEBI" id="CHEBI:456215"/>
    </reaction>
</comment>
<dbReference type="Gene3D" id="3.90.870.30">
    <property type="match status" value="1"/>
</dbReference>
<evidence type="ECO:0000256" key="5">
    <source>
        <dbReference type="ARBA" id="ARBA00022771"/>
    </source>
</evidence>
<evidence type="ECO:0000313" key="12">
    <source>
        <dbReference type="EMBL" id="PLO66380.1"/>
    </source>
</evidence>
<dbReference type="InterPro" id="IPR006070">
    <property type="entry name" value="Sua5-like_dom"/>
</dbReference>
<protein>
    <recommendedName>
        <fullName evidence="8">Carbamoyltransferase HypF</fullName>
    </recommendedName>
    <alternativeName>
        <fullName evidence="9">Carbamoyl phosphate-converting enzyme HypF</fullName>
    </alternativeName>
    <alternativeName>
        <fullName evidence="10">[NiFe]-hydrogenase maturation factor HypF</fullName>
    </alternativeName>
</protein>
<dbReference type="InterPro" id="IPR041440">
    <property type="entry name" value="HypF_C"/>
</dbReference>
<proteinExistence type="inferred from homology"/>
<dbReference type="GO" id="GO:0016874">
    <property type="term" value="F:ligase activity"/>
    <property type="evidence" value="ECO:0007669"/>
    <property type="project" value="UniProtKB-KW"/>
</dbReference>
<evidence type="ECO:0000256" key="9">
    <source>
        <dbReference type="ARBA" id="ARBA00075001"/>
    </source>
</evidence>
<feature type="non-terminal residue" evidence="12">
    <location>
        <position position="1"/>
    </location>
</feature>
<dbReference type="Gene3D" id="3.30.110.120">
    <property type="match status" value="1"/>
</dbReference>